<keyword evidence="1" id="KW-1133">Transmembrane helix</keyword>
<dbReference type="eggNOG" id="ENOG502TM9I">
    <property type="taxonomic scope" value="Eukaryota"/>
</dbReference>
<gene>
    <name evidence="2" type="ORF">PHATRDRAFT_41125</name>
    <name evidence="3" type="ORF">PHATRDRAFT_45461</name>
</gene>
<dbReference type="Proteomes" id="UP000000759">
    <property type="component" value="Chromosome 28"/>
</dbReference>
<evidence type="ECO:0000313" key="2">
    <source>
        <dbReference type="EMBL" id="EEC43322.1"/>
    </source>
</evidence>
<reference evidence="3 4" key="1">
    <citation type="journal article" date="2008" name="Nature">
        <title>The Phaeodactylum genome reveals the evolutionary history of diatom genomes.</title>
        <authorList>
            <person name="Bowler C."/>
            <person name="Allen A.E."/>
            <person name="Badger J.H."/>
            <person name="Grimwood J."/>
            <person name="Jabbari K."/>
            <person name="Kuo A."/>
            <person name="Maheswari U."/>
            <person name="Martens C."/>
            <person name="Maumus F."/>
            <person name="Otillar R.P."/>
            <person name="Rayko E."/>
            <person name="Salamov A."/>
            <person name="Vandepoele K."/>
            <person name="Beszteri B."/>
            <person name="Gruber A."/>
            <person name="Heijde M."/>
            <person name="Katinka M."/>
            <person name="Mock T."/>
            <person name="Valentin K."/>
            <person name="Verret F."/>
            <person name="Berges J.A."/>
            <person name="Brownlee C."/>
            <person name="Cadoret J.P."/>
            <person name="Chiovitti A."/>
            <person name="Choi C.J."/>
            <person name="Coesel S."/>
            <person name="De Martino A."/>
            <person name="Detter J.C."/>
            <person name="Durkin C."/>
            <person name="Falciatore A."/>
            <person name="Fournet J."/>
            <person name="Haruta M."/>
            <person name="Huysman M.J."/>
            <person name="Jenkins B.D."/>
            <person name="Jiroutova K."/>
            <person name="Jorgensen R.E."/>
            <person name="Joubert Y."/>
            <person name="Kaplan A."/>
            <person name="Kroger N."/>
            <person name="Kroth P.G."/>
            <person name="La Roche J."/>
            <person name="Lindquist E."/>
            <person name="Lommer M."/>
            <person name="Martin-Jezequel V."/>
            <person name="Lopez P.J."/>
            <person name="Lucas S."/>
            <person name="Mangogna M."/>
            <person name="McGinnis K."/>
            <person name="Medlin L.K."/>
            <person name="Montsant A."/>
            <person name="Oudot-Le Secq M.P."/>
            <person name="Napoli C."/>
            <person name="Obornik M."/>
            <person name="Parker M.S."/>
            <person name="Petit J.L."/>
            <person name="Porcel B.M."/>
            <person name="Poulsen N."/>
            <person name="Robison M."/>
            <person name="Rychlewski L."/>
            <person name="Rynearson T.A."/>
            <person name="Schmutz J."/>
            <person name="Shapiro H."/>
            <person name="Siaut M."/>
            <person name="Stanley M."/>
            <person name="Sussman M.R."/>
            <person name="Taylor A.R."/>
            <person name="Vardi A."/>
            <person name="von Dassow P."/>
            <person name="Vyverman W."/>
            <person name="Willis A."/>
            <person name="Wyrwicz L.S."/>
            <person name="Rokhsar D.S."/>
            <person name="Weissenbach J."/>
            <person name="Armbrust E.V."/>
            <person name="Green B.R."/>
            <person name="Van de Peer Y."/>
            <person name="Grigoriev I.V."/>
        </authorList>
    </citation>
    <scope>NUCLEOTIDE SEQUENCE [LARGE SCALE GENOMIC DNA]</scope>
    <source>
        <strain evidence="3 4">CCAP 1055/1</strain>
    </source>
</reference>
<dbReference type="RefSeq" id="XP_002185190.1">
    <property type="nucleotide sequence ID" value="XM_002185154.1"/>
</dbReference>
<evidence type="ECO:0000256" key="1">
    <source>
        <dbReference type="SAM" id="Phobius"/>
    </source>
</evidence>
<proteinExistence type="predicted"/>
<evidence type="ECO:0000313" key="4">
    <source>
        <dbReference type="Proteomes" id="UP000000759"/>
    </source>
</evidence>
<accession>B7FXS4</accession>
<evidence type="ECO:0000313" key="3">
    <source>
        <dbReference type="EMBL" id="EEC48595.1"/>
    </source>
</evidence>
<feature type="transmembrane region" description="Helical" evidence="1">
    <location>
        <begin position="47"/>
        <end position="67"/>
    </location>
</feature>
<sequence>MTKEPKSSGGLKGLLQRTGKFFYTTGVYARDKGSTAFKWGYQVGGQVAFAVATTSMVMLMPLLFEIAREGQMLESERAQVKDYKGRGYSDRQLQELGFSEAALHTPSVASLNKK</sequence>
<dbReference type="EMBL" id="CM000610">
    <property type="protein sequence ID" value="EEC48595.1"/>
    <property type="molecule type" value="Genomic_DNA"/>
</dbReference>
<name>B7FXS4_PHATC</name>
<reference evidence="4" key="2">
    <citation type="submission" date="2008-08" db="EMBL/GenBank/DDBJ databases">
        <authorList>
            <consortium name="Diatom Consortium"/>
            <person name="Grigoriev I."/>
            <person name="Grimwood J."/>
            <person name="Kuo A."/>
            <person name="Otillar R.P."/>
            <person name="Salamov A."/>
            <person name="Detter J.C."/>
            <person name="Lindquist E."/>
            <person name="Shapiro H."/>
            <person name="Lucas S."/>
            <person name="Glavina del Rio T."/>
            <person name="Pitluck S."/>
            <person name="Rokhsar D."/>
            <person name="Bowler C."/>
        </authorList>
    </citation>
    <scope>GENOME REANNOTATION</scope>
    <source>
        <strain evidence="4">CCAP 1055/1</strain>
    </source>
</reference>
<dbReference type="InParanoid" id="B7FXS4"/>
<dbReference type="OrthoDB" id="10016939at2759"/>
<dbReference type="RefSeq" id="XP_002179609.1">
    <property type="nucleotide sequence ID" value="XM_002179573.1"/>
</dbReference>
<dbReference type="CDD" id="cd22884">
    <property type="entry name" value="TOM22"/>
    <property type="match status" value="1"/>
</dbReference>
<dbReference type="PaxDb" id="2850-Phatr41125"/>
<keyword evidence="4" id="KW-1185">Reference proteome</keyword>
<dbReference type="KEGG" id="pti:PHATRDRAFT_41125"/>
<dbReference type="EMBL" id="CM000630">
    <property type="protein sequence ID" value="EEC43322.1"/>
    <property type="molecule type" value="Genomic_DNA"/>
</dbReference>
<dbReference type="AlphaFoldDB" id="B7FXS4"/>
<keyword evidence="1" id="KW-0472">Membrane</keyword>
<dbReference type="GeneID" id="7199085"/>
<protein>
    <submittedName>
        <fullName evidence="3">Uncharacterized protein</fullName>
    </submittedName>
</protein>
<dbReference type="OMA" id="REGQMIE"/>
<keyword evidence="1" id="KW-0812">Transmembrane</keyword>
<dbReference type="KEGG" id="pti:PHATRDRAFT_45461"/>
<dbReference type="GeneID" id="7200565"/>
<organism evidence="3 4">
    <name type="scientific">Phaeodactylum tricornutum (strain CCAP 1055/1)</name>
    <dbReference type="NCBI Taxonomy" id="556484"/>
    <lineage>
        <taxon>Eukaryota</taxon>
        <taxon>Sar</taxon>
        <taxon>Stramenopiles</taxon>
        <taxon>Ochrophyta</taxon>
        <taxon>Bacillariophyta</taxon>
        <taxon>Bacillariophyceae</taxon>
        <taxon>Bacillariophycidae</taxon>
        <taxon>Naviculales</taxon>
        <taxon>Phaeodactylaceae</taxon>
        <taxon>Phaeodactylum</taxon>
    </lineage>
</organism>
<dbReference type="Proteomes" id="UP000000759">
    <property type="component" value="Chromosome 7"/>
</dbReference>
<dbReference type="HOGENOM" id="CLU_2125905_0_0_1"/>